<gene>
    <name evidence="2" type="ORF">MNODULE_08195</name>
</gene>
<dbReference type="EMBL" id="VTOW01000001">
    <property type="protein sequence ID" value="NKE70716.1"/>
    <property type="molecule type" value="Genomic_DNA"/>
</dbReference>
<keyword evidence="3" id="KW-1185">Reference proteome</keyword>
<accession>A0A7X6IAQ3</accession>
<protein>
    <submittedName>
        <fullName evidence="2">Uncharacterized protein</fullName>
    </submittedName>
</protein>
<dbReference type="Proteomes" id="UP000534783">
    <property type="component" value="Unassembled WGS sequence"/>
</dbReference>
<feature type="chain" id="PRO_5031230292" evidence="1">
    <location>
        <begin position="29"/>
        <end position="352"/>
    </location>
</feature>
<reference evidence="2 3" key="1">
    <citation type="journal article" date="2020" name="Nature">
        <title>Bacterial chemolithoautotrophy via manganese oxidation.</title>
        <authorList>
            <person name="Yu H."/>
            <person name="Leadbetter J.R."/>
        </authorList>
    </citation>
    <scope>NUCLEOTIDE SEQUENCE [LARGE SCALE GENOMIC DNA]</scope>
    <source>
        <strain evidence="2 3">Mn-1</strain>
    </source>
</reference>
<proteinExistence type="predicted"/>
<dbReference type="AlphaFoldDB" id="A0A7X6IAQ3"/>
<evidence type="ECO:0000313" key="3">
    <source>
        <dbReference type="Proteomes" id="UP000534783"/>
    </source>
</evidence>
<sequence length="352" mass="37274">MKTTRQALAAWTLLLSLSALSPTAPASAMDGMMKDDMMMKKGHTLLLQSATESADLSSVTLPIFEGKRGTETVWFVVTESSNKEDAARRKVHYSPKMANAKGTNAVEKVKIVNGRIEFTGSVIFSPVRSVVPGPTGFPPKEAKPGAIAEAGYTPLIELPDGTVLNAPHVKNSTGEHDRTVSFDLKNKKATFKMTQGFFEGKVVHYTSFNASDPGVAAVEAATYTPRLAATPMKGSSGPGSALIGLIPFANGQTGKMNPARQGLASALMGEGDPFNIVQEIPFGARAELYTPMWDVHIAVWKAEAIGAKTNAAQKDFNTVARLAAEGRVTGPDGMPWGAIGVVVNCPIVSIDQ</sequence>
<comment type="caution">
    <text evidence="2">The sequence shown here is derived from an EMBL/GenBank/DDBJ whole genome shotgun (WGS) entry which is preliminary data.</text>
</comment>
<keyword evidence="1" id="KW-0732">Signal</keyword>
<name>A0A7X6IAQ3_9BACT</name>
<organism evidence="2 3">
    <name type="scientific">Candidatus Manganitrophus noduliformans</name>
    <dbReference type="NCBI Taxonomy" id="2606439"/>
    <lineage>
        <taxon>Bacteria</taxon>
        <taxon>Pseudomonadati</taxon>
        <taxon>Nitrospirota</taxon>
        <taxon>Nitrospiria</taxon>
        <taxon>Candidatus Troglogloeales</taxon>
        <taxon>Candidatus Manganitrophaceae</taxon>
        <taxon>Candidatus Manganitrophus</taxon>
    </lineage>
</organism>
<evidence type="ECO:0000256" key="1">
    <source>
        <dbReference type="SAM" id="SignalP"/>
    </source>
</evidence>
<feature type="signal peptide" evidence="1">
    <location>
        <begin position="1"/>
        <end position="28"/>
    </location>
</feature>
<dbReference type="RefSeq" id="WP_168058954.1">
    <property type="nucleotide sequence ID" value="NZ_VTOW01000001.1"/>
</dbReference>
<evidence type="ECO:0000313" key="2">
    <source>
        <dbReference type="EMBL" id="NKE70716.1"/>
    </source>
</evidence>